<dbReference type="RefSeq" id="WP_183373255.1">
    <property type="nucleotide sequence ID" value="NZ_BAABHL010000166.1"/>
</dbReference>
<evidence type="ECO:0000313" key="3">
    <source>
        <dbReference type="Proteomes" id="UP000551501"/>
    </source>
</evidence>
<feature type="transmembrane region" description="Helical" evidence="1">
    <location>
        <begin position="218"/>
        <end position="247"/>
    </location>
</feature>
<feature type="transmembrane region" description="Helical" evidence="1">
    <location>
        <begin position="68"/>
        <end position="91"/>
    </location>
</feature>
<feature type="transmembrane region" description="Helical" evidence="1">
    <location>
        <begin position="6"/>
        <end position="23"/>
    </location>
</feature>
<keyword evidence="3" id="KW-1185">Reference proteome</keyword>
<comment type="caution">
    <text evidence="2">The sequence shown here is derived from an EMBL/GenBank/DDBJ whole genome shotgun (WGS) entry which is preliminary data.</text>
</comment>
<keyword evidence="1" id="KW-0812">Transmembrane</keyword>
<sequence length="316" mass="34380">MGTILTVVLCGGLLTIGIWRLLHIPSRPSVAWWAYTQTFLFAALAKLARTPNLADRWAEPALYKLTHVHNVMTLVGMTLGALVAVPAVLVMLDLTGRRSSLRLAAAIQAVIAAAMIISFAASAIPQSPASSYITATVPMPWDAATWSYWAVFLGSIGAAGLVNLILAVQAFIVVRRGSFAVALLGWAITAGAACLYIANKIVNLAVQQVQGDQPDESWYLHNVSTISLTLLLLVVGSFGITLSIYPLHRLPTRWRRYRLLRKRTDEWKAARSARPDAVLPNLPVPDGRRRHLWSAARNPIAAYSLQVELADTNNAC</sequence>
<feature type="transmembrane region" description="Helical" evidence="1">
    <location>
        <begin position="30"/>
        <end position="48"/>
    </location>
</feature>
<organism evidence="2 3">
    <name type="scientific">Gordonia humi</name>
    <dbReference type="NCBI Taxonomy" id="686429"/>
    <lineage>
        <taxon>Bacteria</taxon>
        <taxon>Bacillati</taxon>
        <taxon>Actinomycetota</taxon>
        <taxon>Actinomycetes</taxon>
        <taxon>Mycobacteriales</taxon>
        <taxon>Gordoniaceae</taxon>
        <taxon>Gordonia</taxon>
    </lineage>
</organism>
<name>A0A840F256_9ACTN</name>
<evidence type="ECO:0000313" key="2">
    <source>
        <dbReference type="EMBL" id="MBB4137971.1"/>
    </source>
</evidence>
<dbReference type="AlphaFoldDB" id="A0A840F256"/>
<evidence type="ECO:0000256" key="1">
    <source>
        <dbReference type="SAM" id="Phobius"/>
    </source>
</evidence>
<keyword evidence="1" id="KW-1133">Transmembrane helix</keyword>
<protein>
    <submittedName>
        <fullName evidence="2">MFS family permease</fullName>
    </submittedName>
</protein>
<feature type="transmembrane region" description="Helical" evidence="1">
    <location>
        <begin position="103"/>
        <end position="126"/>
    </location>
</feature>
<keyword evidence="1" id="KW-0472">Membrane</keyword>
<dbReference type="EMBL" id="JACIFP010000002">
    <property type="protein sequence ID" value="MBB4137971.1"/>
    <property type="molecule type" value="Genomic_DNA"/>
</dbReference>
<feature type="transmembrane region" description="Helical" evidence="1">
    <location>
        <begin position="179"/>
        <end position="198"/>
    </location>
</feature>
<feature type="transmembrane region" description="Helical" evidence="1">
    <location>
        <begin position="146"/>
        <end position="172"/>
    </location>
</feature>
<reference evidence="2 3" key="1">
    <citation type="submission" date="2020-08" db="EMBL/GenBank/DDBJ databases">
        <title>Sequencing the genomes of 1000 actinobacteria strains.</title>
        <authorList>
            <person name="Klenk H.-P."/>
        </authorList>
    </citation>
    <scope>NUCLEOTIDE SEQUENCE [LARGE SCALE GENOMIC DNA]</scope>
    <source>
        <strain evidence="2 3">DSM 45298</strain>
    </source>
</reference>
<gene>
    <name evidence="2" type="ORF">BKA16_004596</name>
</gene>
<accession>A0A840F256</accession>
<proteinExistence type="predicted"/>
<dbReference type="Proteomes" id="UP000551501">
    <property type="component" value="Unassembled WGS sequence"/>
</dbReference>